<dbReference type="InterPro" id="IPR036291">
    <property type="entry name" value="NAD(P)-bd_dom_sf"/>
</dbReference>
<comment type="caution">
    <text evidence="2">The sequence shown here is derived from an EMBL/GenBank/DDBJ whole genome shotgun (WGS) entry which is preliminary data.</text>
</comment>
<dbReference type="PANTHER" id="PTHR43245">
    <property type="entry name" value="BIFUNCTIONAL POLYMYXIN RESISTANCE PROTEIN ARNA"/>
    <property type="match status" value="1"/>
</dbReference>
<dbReference type="AlphaFoldDB" id="A0A2M9F0C3"/>
<dbReference type="EMBL" id="PCGR01000002">
    <property type="protein sequence ID" value="PJK16911.1"/>
    <property type="molecule type" value="Genomic_DNA"/>
</dbReference>
<dbReference type="SUPFAM" id="SSF51735">
    <property type="entry name" value="NAD(P)-binding Rossmann-fold domains"/>
    <property type="match status" value="1"/>
</dbReference>
<dbReference type="InterPro" id="IPR050177">
    <property type="entry name" value="Lipid_A_modif_metabolic_enz"/>
</dbReference>
<evidence type="ECO:0000313" key="2">
    <source>
        <dbReference type="EMBL" id="PJK16911.1"/>
    </source>
</evidence>
<evidence type="ECO:0000259" key="1">
    <source>
        <dbReference type="Pfam" id="PF01370"/>
    </source>
</evidence>
<organism evidence="2 3">
    <name type="scientific">Chryseomicrobium excrementi</name>
    <dbReference type="NCBI Taxonomy" id="2041346"/>
    <lineage>
        <taxon>Bacteria</taxon>
        <taxon>Bacillati</taxon>
        <taxon>Bacillota</taxon>
        <taxon>Bacilli</taxon>
        <taxon>Bacillales</taxon>
        <taxon>Caryophanaceae</taxon>
        <taxon>Chryseomicrobium</taxon>
    </lineage>
</organism>
<keyword evidence="3" id="KW-1185">Reference proteome</keyword>
<evidence type="ECO:0000313" key="3">
    <source>
        <dbReference type="Proteomes" id="UP000228680"/>
    </source>
</evidence>
<name>A0A2M9F0C3_9BACL</name>
<gene>
    <name evidence="2" type="ORF">CQS04_07090</name>
</gene>
<dbReference type="RefSeq" id="WP_100353457.1">
    <property type="nucleotide sequence ID" value="NZ_PCGR01000002.1"/>
</dbReference>
<protein>
    <submittedName>
        <fullName evidence="2">NAD-dependent epimerase</fullName>
    </submittedName>
</protein>
<dbReference type="OrthoDB" id="9808602at2"/>
<dbReference type="Pfam" id="PF01370">
    <property type="entry name" value="Epimerase"/>
    <property type="match status" value="1"/>
</dbReference>
<proteinExistence type="predicted"/>
<reference evidence="2 3" key="1">
    <citation type="submission" date="2017-10" db="EMBL/GenBank/DDBJ databases">
        <title>Draft genome of Chryseomicrobium casticus sp. nov.</title>
        <authorList>
            <person name="Chakraborty R."/>
            <person name="Saha T."/>
        </authorList>
    </citation>
    <scope>NUCLEOTIDE SEQUENCE [LARGE SCALE GENOMIC DNA]</scope>
    <source>
        <strain evidence="2 3">ET03</strain>
    </source>
</reference>
<accession>A0A2M9F0C3</accession>
<dbReference type="InterPro" id="IPR001509">
    <property type="entry name" value="Epimerase_deHydtase"/>
</dbReference>
<dbReference type="Proteomes" id="UP000228680">
    <property type="component" value="Unassembled WGS sequence"/>
</dbReference>
<dbReference type="Gene3D" id="3.40.50.720">
    <property type="entry name" value="NAD(P)-binding Rossmann-like Domain"/>
    <property type="match status" value="1"/>
</dbReference>
<dbReference type="PANTHER" id="PTHR43245:SF58">
    <property type="entry name" value="BLL5923 PROTEIN"/>
    <property type="match status" value="1"/>
</dbReference>
<sequence length="281" mass="32331">MKRILITGKNSYVGTKFMEWVSQWPDEYQVEAISVRGDDWKQHNFSGYDCVLHVAGIAHVSTDPKMEDLYYKVNRDLTIKIAKHAKNNGVKHFIFMSSIIVYGDGDKELNVITKDKAPNPSNFYGDSKLQAEKLLHEIEDESFRVAVVRPPMIYGPNSKGNFPKLLKLAKLTPIFPAYDNQRSMLFIDNLSEFIRLVTDSQDRGLFLPQNREYVNTSELVRLAAEQQGKKILLTRLFNPLIFLLVSRVNVVNKMFGNLVYVKEDNEKYQTADFVNSIKRSL</sequence>
<feature type="domain" description="NAD-dependent epimerase/dehydratase" evidence="1">
    <location>
        <begin position="36"/>
        <end position="202"/>
    </location>
</feature>